<feature type="signal peptide" evidence="3">
    <location>
        <begin position="1"/>
        <end position="26"/>
    </location>
</feature>
<dbReference type="PANTHER" id="PTHR11481:SF64">
    <property type="entry name" value="FC RECEPTOR-LIKE PROTEIN 4"/>
    <property type="match status" value="1"/>
</dbReference>
<reference evidence="5" key="1">
    <citation type="submission" date="2025-08" db="UniProtKB">
        <authorList>
            <consortium name="Ensembl"/>
        </authorList>
    </citation>
    <scope>IDENTIFICATION</scope>
</reference>
<name>A0A3Q2QSK0_FUNHE</name>
<dbReference type="SMART" id="SM00409">
    <property type="entry name" value="IG"/>
    <property type="match status" value="2"/>
</dbReference>
<organism evidence="5 6">
    <name type="scientific">Fundulus heteroclitus</name>
    <name type="common">Killifish</name>
    <name type="synonym">Mummichog</name>
    <dbReference type="NCBI Taxonomy" id="8078"/>
    <lineage>
        <taxon>Eukaryota</taxon>
        <taxon>Metazoa</taxon>
        <taxon>Chordata</taxon>
        <taxon>Craniata</taxon>
        <taxon>Vertebrata</taxon>
        <taxon>Euteleostomi</taxon>
        <taxon>Actinopterygii</taxon>
        <taxon>Neopterygii</taxon>
        <taxon>Teleostei</taxon>
        <taxon>Neoteleostei</taxon>
        <taxon>Acanthomorphata</taxon>
        <taxon>Ovalentaria</taxon>
        <taxon>Atherinomorphae</taxon>
        <taxon>Cyprinodontiformes</taxon>
        <taxon>Fundulidae</taxon>
        <taxon>Fundulus</taxon>
    </lineage>
</organism>
<dbReference type="GeneTree" id="ENSGT01050000244808"/>
<keyword evidence="2" id="KW-1015">Disulfide bond</keyword>
<evidence type="ECO:0000313" key="5">
    <source>
        <dbReference type="Ensembl" id="ENSFHEP00000030893.1"/>
    </source>
</evidence>
<dbReference type="Gene3D" id="2.60.40.10">
    <property type="entry name" value="Immunoglobulins"/>
    <property type="match status" value="3"/>
</dbReference>
<dbReference type="GO" id="GO:0006955">
    <property type="term" value="P:immune response"/>
    <property type="evidence" value="ECO:0007669"/>
    <property type="project" value="TreeGrafter"/>
</dbReference>
<keyword evidence="6" id="KW-1185">Reference proteome</keyword>
<dbReference type="GO" id="GO:0004888">
    <property type="term" value="F:transmembrane signaling receptor activity"/>
    <property type="evidence" value="ECO:0007669"/>
    <property type="project" value="TreeGrafter"/>
</dbReference>
<keyword evidence="1 3" id="KW-0732">Signal</keyword>
<dbReference type="GO" id="GO:0007166">
    <property type="term" value="P:cell surface receptor signaling pathway"/>
    <property type="evidence" value="ECO:0007669"/>
    <property type="project" value="TreeGrafter"/>
</dbReference>
<evidence type="ECO:0000256" key="2">
    <source>
        <dbReference type="ARBA" id="ARBA00023157"/>
    </source>
</evidence>
<feature type="domain" description="Ig-like" evidence="4">
    <location>
        <begin position="139"/>
        <end position="212"/>
    </location>
</feature>
<dbReference type="InterPro" id="IPR013783">
    <property type="entry name" value="Ig-like_fold"/>
</dbReference>
<protein>
    <submittedName>
        <fullName evidence="5">Fc receptor-like A</fullName>
    </submittedName>
</protein>
<dbReference type="InterPro" id="IPR007110">
    <property type="entry name" value="Ig-like_dom"/>
</dbReference>
<dbReference type="InterPro" id="IPR050488">
    <property type="entry name" value="Ig_Fc_receptor"/>
</dbReference>
<dbReference type="PANTHER" id="PTHR11481">
    <property type="entry name" value="IMMUNOGLOBULIN FC RECEPTOR"/>
    <property type="match status" value="1"/>
</dbReference>
<dbReference type="GO" id="GO:0009897">
    <property type="term" value="C:external side of plasma membrane"/>
    <property type="evidence" value="ECO:0007669"/>
    <property type="project" value="TreeGrafter"/>
</dbReference>
<dbReference type="PROSITE" id="PS50835">
    <property type="entry name" value="IG_LIKE"/>
    <property type="match status" value="2"/>
</dbReference>
<proteinExistence type="predicted"/>
<evidence type="ECO:0000313" key="6">
    <source>
        <dbReference type="Proteomes" id="UP000265000"/>
    </source>
</evidence>
<dbReference type="AlphaFoldDB" id="A0A3Q2QSK0"/>
<reference evidence="5" key="2">
    <citation type="submission" date="2025-09" db="UniProtKB">
        <authorList>
            <consortium name="Ensembl"/>
        </authorList>
    </citation>
    <scope>IDENTIFICATION</scope>
</reference>
<dbReference type="InterPro" id="IPR036179">
    <property type="entry name" value="Ig-like_dom_sf"/>
</dbReference>
<dbReference type="Pfam" id="PF13895">
    <property type="entry name" value="Ig_2"/>
    <property type="match status" value="1"/>
</dbReference>
<dbReference type="Ensembl" id="ENSFHET00000032965.1">
    <property type="protein sequence ID" value="ENSFHEP00000030893.1"/>
    <property type="gene ID" value="ENSFHEG00000016468.1"/>
</dbReference>
<dbReference type="Proteomes" id="UP000265000">
    <property type="component" value="Unplaced"/>
</dbReference>
<evidence type="ECO:0000256" key="1">
    <source>
        <dbReference type="ARBA" id="ARBA00022729"/>
    </source>
</evidence>
<dbReference type="STRING" id="8078.ENSFHEP00000030893"/>
<feature type="chain" id="PRO_5018658931" evidence="3">
    <location>
        <begin position="27"/>
        <end position="308"/>
    </location>
</feature>
<accession>A0A3Q2QSK0</accession>
<dbReference type="InterPro" id="IPR003599">
    <property type="entry name" value="Ig_sub"/>
</dbReference>
<evidence type="ECO:0000256" key="3">
    <source>
        <dbReference type="SAM" id="SignalP"/>
    </source>
</evidence>
<sequence length="308" mass="34614">MMLCGLINLIFFSLTVFSLLPQLVVPEVPSIPYRAIVEIVSGNPRIFSGEHLRLRCNIPDIYNSTWSYLWFRGTVQLPQSGQILQLWNAHIKESGKYSCQGQKVTLVGKLKTQKSLPEEINVDGGFVILETPRRPILVGDVLDLKCRLRANPPVHQTILYKDGVQVMVQRGNGLNFRLTDVSLEDVGMYSCRVSWDIRRSTASVMSVPTAVNILEVLTQPVLEITEENILLDAKKMNLICHVQYNAPAPAPPVNYYFYKNNNLLGPAASQDHLLIRRAPGWYSCRARVPKLNIAKWSEPKSYGDVPGA</sequence>
<evidence type="ECO:0000259" key="4">
    <source>
        <dbReference type="PROSITE" id="PS50835"/>
    </source>
</evidence>
<dbReference type="SUPFAM" id="SSF48726">
    <property type="entry name" value="Immunoglobulin"/>
    <property type="match status" value="2"/>
</dbReference>
<feature type="domain" description="Ig-like" evidence="4">
    <location>
        <begin position="26"/>
        <end position="117"/>
    </location>
</feature>